<name>A0A3L6RL90_PANMI</name>
<evidence type="ECO:0000313" key="1">
    <source>
        <dbReference type="EMBL" id="RLN04848.1"/>
    </source>
</evidence>
<evidence type="ECO:0000313" key="2">
    <source>
        <dbReference type="Proteomes" id="UP000275267"/>
    </source>
</evidence>
<organism evidence="1 2">
    <name type="scientific">Panicum miliaceum</name>
    <name type="common">Proso millet</name>
    <name type="synonym">Broomcorn millet</name>
    <dbReference type="NCBI Taxonomy" id="4540"/>
    <lineage>
        <taxon>Eukaryota</taxon>
        <taxon>Viridiplantae</taxon>
        <taxon>Streptophyta</taxon>
        <taxon>Embryophyta</taxon>
        <taxon>Tracheophyta</taxon>
        <taxon>Spermatophyta</taxon>
        <taxon>Magnoliopsida</taxon>
        <taxon>Liliopsida</taxon>
        <taxon>Poales</taxon>
        <taxon>Poaceae</taxon>
        <taxon>PACMAD clade</taxon>
        <taxon>Panicoideae</taxon>
        <taxon>Panicodae</taxon>
        <taxon>Paniceae</taxon>
        <taxon>Panicinae</taxon>
        <taxon>Panicum</taxon>
        <taxon>Panicum sect. Panicum</taxon>
    </lineage>
</organism>
<gene>
    <name evidence="1" type="ORF">C2845_PM13G04460</name>
</gene>
<keyword evidence="2" id="KW-1185">Reference proteome</keyword>
<reference evidence="2" key="1">
    <citation type="journal article" date="2019" name="Nat. Commun.">
        <title>The genome of broomcorn millet.</title>
        <authorList>
            <person name="Zou C."/>
            <person name="Miki D."/>
            <person name="Li D."/>
            <person name="Tang Q."/>
            <person name="Xiao L."/>
            <person name="Rajput S."/>
            <person name="Deng P."/>
            <person name="Jia W."/>
            <person name="Huang R."/>
            <person name="Zhang M."/>
            <person name="Sun Y."/>
            <person name="Hu J."/>
            <person name="Fu X."/>
            <person name="Schnable P.S."/>
            <person name="Li F."/>
            <person name="Zhang H."/>
            <person name="Feng B."/>
            <person name="Zhu X."/>
            <person name="Liu R."/>
            <person name="Schnable J.C."/>
            <person name="Zhu J.-K."/>
            <person name="Zhang H."/>
        </authorList>
    </citation>
    <scope>NUCLEOTIDE SEQUENCE [LARGE SCALE GENOMIC DNA]</scope>
</reference>
<comment type="caution">
    <text evidence="1">The sequence shown here is derived from an EMBL/GenBank/DDBJ whole genome shotgun (WGS) entry which is preliminary data.</text>
</comment>
<proteinExistence type="predicted"/>
<dbReference type="AlphaFoldDB" id="A0A3L6RL90"/>
<accession>A0A3L6RL90</accession>
<dbReference type="EMBL" id="PQIB02000008">
    <property type="protein sequence ID" value="RLN04848.1"/>
    <property type="molecule type" value="Genomic_DNA"/>
</dbReference>
<dbReference type="OrthoDB" id="620960at2759"/>
<dbReference type="STRING" id="4540.A0A3L6RL90"/>
<sequence length="195" mass="21475">MPLEVGMIKQVVPGNAHINTRFSRASDRRRGVEACRRTKIHHLGFAIPPAGDQASSLGWAGSSLGPLIYPGLFRRQLQDLWATLGSPSINTIPPRATRLQMIVNVGILRREDCTLERMAHVGGALATRVLDAWPTYYHVGMELHLPEPVPANSRRIGEDEEDAEECCVCFELLESGLAAWPGLCRPVKPANLHGR</sequence>
<dbReference type="Proteomes" id="UP000275267">
    <property type="component" value="Unassembled WGS sequence"/>
</dbReference>
<protein>
    <submittedName>
        <fullName evidence="1">Uncharacterized protein</fullName>
    </submittedName>
</protein>